<name>A0ABR2SNX6_9ROSI</name>
<dbReference type="EMBL" id="JBBPBN010000013">
    <property type="protein sequence ID" value="KAK9026644.1"/>
    <property type="molecule type" value="Genomic_DNA"/>
</dbReference>
<comment type="caution">
    <text evidence="1">The sequence shown here is derived from an EMBL/GenBank/DDBJ whole genome shotgun (WGS) entry which is preliminary data.</text>
</comment>
<sequence>MMARVALGVDEWLAVKRNDLRGFFKCLMEGCVCGSSNRGVSKMGFATQFNGCCHGDIRWLVRWFNGGCRMKVVKWNDGFVMKMKWIQDDDF</sequence>
<evidence type="ECO:0000313" key="2">
    <source>
        <dbReference type="Proteomes" id="UP001396334"/>
    </source>
</evidence>
<keyword evidence="2" id="KW-1185">Reference proteome</keyword>
<evidence type="ECO:0000313" key="1">
    <source>
        <dbReference type="EMBL" id="KAK9026644.1"/>
    </source>
</evidence>
<protein>
    <submittedName>
        <fullName evidence="1">Uncharacterized protein</fullName>
    </submittedName>
</protein>
<dbReference type="Proteomes" id="UP001396334">
    <property type="component" value="Unassembled WGS sequence"/>
</dbReference>
<gene>
    <name evidence="1" type="ORF">V6N11_039479</name>
</gene>
<reference evidence="1 2" key="1">
    <citation type="journal article" date="2024" name="G3 (Bethesda)">
        <title>Genome assembly of Hibiscus sabdariffa L. provides insights into metabolisms of medicinal natural products.</title>
        <authorList>
            <person name="Kim T."/>
        </authorList>
    </citation>
    <scope>NUCLEOTIDE SEQUENCE [LARGE SCALE GENOMIC DNA]</scope>
    <source>
        <strain evidence="1">TK-2024</strain>
        <tissue evidence="1">Old leaves</tissue>
    </source>
</reference>
<organism evidence="1 2">
    <name type="scientific">Hibiscus sabdariffa</name>
    <name type="common">roselle</name>
    <dbReference type="NCBI Taxonomy" id="183260"/>
    <lineage>
        <taxon>Eukaryota</taxon>
        <taxon>Viridiplantae</taxon>
        <taxon>Streptophyta</taxon>
        <taxon>Embryophyta</taxon>
        <taxon>Tracheophyta</taxon>
        <taxon>Spermatophyta</taxon>
        <taxon>Magnoliopsida</taxon>
        <taxon>eudicotyledons</taxon>
        <taxon>Gunneridae</taxon>
        <taxon>Pentapetalae</taxon>
        <taxon>rosids</taxon>
        <taxon>malvids</taxon>
        <taxon>Malvales</taxon>
        <taxon>Malvaceae</taxon>
        <taxon>Malvoideae</taxon>
        <taxon>Hibiscus</taxon>
    </lineage>
</organism>
<proteinExistence type="predicted"/>
<accession>A0ABR2SNX6</accession>